<name>A0A3S0ZM17_ELYCH</name>
<feature type="region of interest" description="Disordered" evidence="1">
    <location>
        <begin position="1"/>
        <end position="46"/>
    </location>
</feature>
<dbReference type="OrthoDB" id="6155884at2759"/>
<gene>
    <name evidence="2" type="ORF">EGW08_010048</name>
</gene>
<evidence type="ECO:0000313" key="3">
    <source>
        <dbReference type="Proteomes" id="UP000271974"/>
    </source>
</evidence>
<dbReference type="EMBL" id="RQTK01000299">
    <property type="protein sequence ID" value="RUS82166.1"/>
    <property type="molecule type" value="Genomic_DNA"/>
</dbReference>
<feature type="compositionally biased region" description="Basic and acidic residues" evidence="1">
    <location>
        <begin position="213"/>
        <end position="222"/>
    </location>
</feature>
<organism evidence="2 3">
    <name type="scientific">Elysia chlorotica</name>
    <name type="common">Eastern emerald elysia</name>
    <name type="synonym">Sea slug</name>
    <dbReference type="NCBI Taxonomy" id="188477"/>
    <lineage>
        <taxon>Eukaryota</taxon>
        <taxon>Metazoa</taxon>
        <taxon>Spiralia</taxon>
        <taxon>Lophotrochozoa</taxon>
        <taxon>Mollusca</taxon>
        <taxon>Gastropoda</taxon>
        <taxon>Heterobranchia</taxon>
        <taxon>Euthyneura</taxon>
        <taxon>Panpulmonata</taxon>
        <taxon>Sacoglossa</taxon>
        <taxon>Placobranchoidea</taxon>
        <taxon>Plakobranchidae</taxon>
        <taxon>Elysia</taxon>
    </lineage>
</organism>
<evidence type="ECO:0000313" key="2">
    <source>
        <dbReference type="EMBL" id="RUS82166.1"/>
    </source>
</evidence>
<sequence>MDTSQPLPNDQYDTEGNTLCYPPSQDGHQNGHNVEPNINGAADQGFIPQTPEKMVDEEIIDNDSDDAAGFVNYKANDTQAPENVCGDQEEEKVDRDWGDQGDIPHQDAGTNVAEGESDNHCEYYPHPQQPEAEGYAAATPAVEAAEIVVTSPEGVQSAHYMEATRNPEPDVLVVDSEPTVAAAAPVSQGEETPPVVMTPAKDQRPSATSTPRSLKDKISASE</sequence>
<dbReference type="Proteomes" id="UP000271974">
    <property type="component" value="Unassembled WGS sequence"/>
</dbReference>
<comment type="caution">
    <text evidence="2">The sequence shown here is derived from an EMBL/GenBank/DDBJ whole genome shotgun (WGS) entry which is preliminary data.</text>
</comment>
<feature type="region of interest" description="Disordered" evidence="1">
    <location>
        <begin position="181"/>
        <end position="222"/>
    </location>
</feature>
<dbReference type="AlphaFoldDB" id="A0A3S0ZM17"/>
<evidence type="ECO:0000256" key="1">
    <source>
        <dbReference type="SAM" id="MobiDB-lite"/>
    </source>
</evidence>
<proteinExistence type="predicted"/>
<keyword evidence="3" id="KW-1185">Reference proteome</keyword>
<protein>
    <submittedName>
        <fullName evidence="2">Uncharacterized protein</fullName>
    </submittedName>
</protein>
<feature type="region of interest" description="Disordered" evidence="1">
    <location>
        <begin position="74"/>
        <end position="119"/>
    </location>
</feature>
<reference evidence="2 3" key="1">
    <citation type="submission" date="2019-01" db="EMBL/GenBank/DDBJ databases">
        <title>A draft genome assembly of the solar-powered sea slug Elysia chlorotica.</title>
        <authorList>
            <person name="Cai H."/>
            <person name="Li Q."/>
            <person name="Fang X."/>
            <person name="Li J."/>
            <person name="Curtis N.E."/>
            <person name="Altenburger A."/>
            <person name="Shibata T."/>
            <person name="Feng M."/>
            <person name="Maeda T."/>
            <person name="Schwartz J.A."/>
            <person name="Shigenobu S."/>
            <person name="Lundholm N."/>
            <person name="Nishiyama T."/>
            <person name="Yang H."/>
            <person name="Hasebe M."/>
            <person name="Li S."/>
            <person name="Pierce S.K."/>
            <person name="Wang J."/>
        </authorList>
    </citation>
    <scope>NUCLEOTIDE SEQUENCE [LARGE SCALE GENOMIC DNA]</scope>
    <source>
        <strain evidence="2">EC2010</strain>
        <tissue evidence="2">Whole organism of an adult</tissue>
    </source>
</reference>
<feature type="compositionally biased region" description="Basic and acidic residues" evidence="1">
    <location>
        <begin position="92"/>
        <end position="105"/>
    </location>
</feature>
<accession>A0A3S0ZM17</accession>